<protein>
    <recommendedName>
        <fullName evidence="7">AMP-dependent synthetase/ligase domain-containing protein</fullName>
    </recommendedName>
</protein>
<comment type="caution">
    <text evidence="5">The sequence shown here is derived from an EMBL/GenBank/DDBJ whole genome shotgun (WGS) entry which is preliminary data.</text>
</comment>
<dbReference type="InterPro" id="IPR042099">
    <property type="entry name" value="ANL_N_sf"/>
</dbReference>
<evidence type="ECO:0000256" key="2">
    <source>
        <dbReference type="SAM" id="MobiDB-lite"/>
    </source>
</evidence>
<organism evidence="5 6">
    <name type="scientific">Volvox africanus</name>
    <dbReference type="NCBI Taxonomy" id="51714"/>
    <lineage>
        <taxon>Eukaryota</taxon>
        <taxon>Viridiplantae</taxon>
        <taxon>Chlorophyta</taxon>
        <taxon>core chlorophytes</taxon>
        <taxon>Chlorophyceae</taxon>
        <taxon>CS clade</taxon>
        <taxon>Chlamydomonadales</taxon>
        <taxon>Volvocaceae</taxon>
        <taxon>Volvox</taxon>
    </lineage>
</organism>
<accession>A0ABQ5S270</accession>
<dbReference type="Pfam" id="PF00501">
    <property type="entry name" value="AMP-binding"/>
    <property type="match status" value="1"/>
</dbReference>
<dbReference type="InterPro" id="IPR032387">
    <property type="entry name" value="ACAS_N"/>
</dbReference>
<feature type="domain" description="Acetyl-coenzyme A synthetase N-terminal" evidence="4">
    <location>
        <begin position="155"/>
        <end position="206"/>
    </location>
</feature>
<proteinExistence type="inferred from homology"/>
<dbReference type="PROSITE" id="PS00455">
    <property type="entry name" value="AMP_BINDING"/>
    <property type="match status" value="1"/>
</dbReference>
<evidence type="ECO:0000313" key="5">
    <source>
        <dbReference type="EMBL" id="GLI63946.1"/>
    </source>
</evidence>
<dbReference type="InterPro" id="IPR045851">
    <property type="entry name" value="AMP-bd_C_sf"/>
</dbReference>
<dbReference type="Gene3D" id="3.40.50.12780">
    <property type="entry name" value="N-terminal domain of ligase-like"/>
    <property type="match status" value="1"/>
</dbReference>
<evidence type="ECO:0008006" key="7">
    <source>
        <dbReference type="Google" id="ProtNLM"/>
    </source>
</evidence>
<reference evidence="5 6" key="1">
    <citation type="journal article" date="2023" name="IScience">
        <title>Expanded male sex-determining region conserved during the evolution of homothallism in the green alga Volvox.</title>
        <authorList>
            <person name="Yamamoto K."/>
            <person name="Matsuzaki R."/>
            <person name="Mahakham W."/>
            <person name="Heman W."/>
            <person name="Sekimoto H."/>
            <person name="Kawachi M."/>
            <person name="Minakuchi Y."/>
            <person name="Toyoda A."/>
            <person name="Nozaki H."/>
        </authorList>
    </citation>
    <scope>NUCLEOTIDE SEQUENCE [LARGE SCALE GENOMIC DNA]</scope>
    <source>
        <strain evidence="5 6">NIES-4468</strain>
    </source>
</reference>
<comment type="similarity">
    <text evidence="1">Belongs to the ATP-dependent AMP-binding enzyme family.</text>
</comment>
<dbReference type="PANTHER" id="PTHR44378">
    <property type="entry name" value="ACYL-ACTIVATING ENZYME 17, PEROXISOMAL-RELATED"/>
    <property type="match status" value="1"/>
</dbReference>
<dbReference type="InterPro" id="IPR020845">
    <property type="entry name" value="AMP-binding_CS"/>
</dbReference>
<dbReference type="EMBL" id="BSDZ01000017">
    <property type="protein sequence ID" value="GLI63946.1"/>
    <property type="molecule type" value="Genomic_DNA"/>
</dbReference>
<dbReference type="SUPFAM" id="SSF56801">
    <property type="entry name" value="Acetyl-CoA synthetase-like"/>
    <property type="match status" value="1"/>
</dbReference>
<feature type="region of interest" description="Disordered" evidence="2">
    <location>
        <begin position="756"/>
        <end position="780"/>
    </location>
</feature>
<feature type="domain" description="AMP-dependent synthetase/ligase" evidence="3">
    <location>
        <begin position="217"/>
        <end position="611"/>
    </location>
</feature>
<evidence type="ECO:0000313" key="6">
    <source>
        <dbReference type="Proteomes" id="UP001165090"/>
    </source>
</evidence>
<dbReference type="InterPro" id="IPR000873">
    <property type="entry name" value="AMP-dep_synth/lig_dom"/>
</dbReference>
<evidence type="ECO:0000256" key="1">
    <source>
        <dbReference type="ARBA" id="ARBA00006432"/>
    </source>
</evidence>
<feature type="compositionally biased region" description="Low complexity" evidence="2">
    <location>
        <begin position="763"/>
        <end position="780"/>
    </location>
</feature>
<name>A0ABQ5S270_9CHLO</name>
<evidence type="ECO:0000259" key="4">
    <source>
        <dbReference type="Pfam" id="PF16177"/>
    </source>
</evidence>
<evidence type="ECO:0000259" key="3">
    <source>
        <dbReference type="Pfam" id="PF00501"/>
    </source>
</evidence>
<dbReference type="Gene3D" id="3.30.300.30">
    <property type="match status" value="1"/>
</dbReference>
<dbReference type="Proteomes" id="UP001165090">
    <property type="component" value="Unassembled WGS sequence"/>
</dbReference>
<keyword evidence="6" id="KW-1185">Reference proteome</keyword>
<gene>
    <name evidence="5" type="ORF">VaNZ11_007109</name>
</gene>
<sequence>MSAQKYHQSILDALVSSGICSVQQLGEVEILFRGLTGECAADAPKIWKHITSRILLPSHDFTVHVRLALAVYDGWPVASLGRPPLWLPDPAEAARTNAAEFFLSIKDEAWWREACCRWGEASGPCGHKLLQLLRRQQQQPPCIQLLLLQWRLLQRVSWEDPEGFWPAMLRALGIRFAVPPQRALQGHPTDPDQCRWLPEARLNIAACALESPRAPPGVPALVWAPDGAPRAVRPMYREELRARVRQLAICIRRQFQIGEAVALYLPMTPHAVCLYLATVLAGCVVVSVADSFSAEELRTRLEIAGAAGLFTQDVVLRGGKALPLYDKVIKSGTRARAVVLPAAEEGISQGYSPSISTPLRPGDLYWLEFLGEVAREGGGAGGAEGSGGATDAGAATDFQPHIADVYDVTNVLFSSGTTGEPKAITWTHLTPLRCAVDGWAQLDIRPGSVVAWPTSLGWMMGPWLLYASMLNGATVALYGGAPLGRDFLQFVETARVDVLGLVPSIVRAWRHGGIGAGGAAAATDGVDLSRVRVFGSTGEASAAEDYAWLMSRVRGYRPVVEYCGGTEIGGGYVSNTLLHPCAPSTFTTATLGTRLVLLAGDGDEAAQGPHGAALVWDGAPCPSSNPAHSGTVSGEVALAMPMLGVSQRLLHKDHHKVYYSGMPVYGETGLPLRRHGDAMAALFSTGPGPASWAFCALGRCDDTMNLGGIKVSSVELERTVVEGVPEVAEAAAVGVAPPRGGPEELTLFLVLRPPHQHQHQVTADDGSSNGSSSASRQQLSLQHKVAALQRQCQEAVRSRLNPLFKVSRVVVVPALPRNASNKVMRRLLRDTLTAGQPAERSRL</sequence>
<dbReference type="PANTHER" id="PTHR44378:SF2">
    <property type="entry name" value="ACYL-ACTIVATING ENZYME 17, PEROXISOMAL-RELATED"/>
    <property type="match status" value="1"/>
</dbReference>
<dbReference type="Pfam" id="PF16177">
    <property type="entry name" value="ACAS_N"/>
    <property type="match status" value="1"/>
</dbReference>